<evidence type="ECO:0008006" key="5">
    <source>
        <dbReference type="Google" id="ProtNLM"/>
    </source>
</evidence>
<accession>A0AB34HKU9</accession>
<comment type="similarity">
    <text evidence="1">Belongs to the unc-93 family.</text>
</comment>
<protein>
    <recommendedName>
        <fullName evidence="5">Reticulon-like protein</fullName>
    </recommendedName>
</protein>
<sequence length="110" mass="12147">MAGVVTRQLWRVQQDIGRDAQAALFGVLFEKNKEAAFASYRLWEALGYVIAFGYSTFLCVSVKLYVLLGVLSLAMAAYGTVEYLGSKKAARLLTEEQTKPAEEGVTQTKM</sequence>
<evidence type="ECO:0000256" key="2">
    <source>
        <dbReference type="SAM" id="Phobius"/>
    </source>
</evidence>
<feature type="transmembrane region" description="Helical" evidence="2">
    <location>
        <begin position="40"/>
        <end position="58"/>
    </location>
</feature>
<organism evidence="3 4">
    <name type="scientific">Eschrichtius robustus</name>
    <name type="common">California gray whale</name>
    <name type="synonym">Eschrichtius gibbosus</name>
    <dbReference type="NCBI Taxonomy" id="9764"/>
    <lineage>
        <taxon>Eukaryota</taxon>
        <taxon>Metazoa</taxon>
        <taxon>Chordata</taxon>
        <taxon>Craniata</taxon>
        <taxon>Vertebrata</taxon>
        <taxon>Euteleostomi</taxon>
        <taxon>Mammalia</taxon>
        <taxon>Eutheria</taxon>
        <taxon>Laurasiatheria</taxon>
        <taxon>Artiodactyla</taxon>
        <taxon>Whippomorpha</taxon>
        <taxon>Cetacea</taxon>
        <taxon>Mysticeti</taxon>
        <taxon>Eschrichtiidae</taxon>
        <taxon>Eschrichtius</taxon>
    </lineage>
</organism>
<gene>
    <name evidence="3" type="ORF">J1605_020621</name>
</gene>
<keyword evidence="2" id="KW-1133">Transmembrane helix</keyword>
<dbReference type="Proteomes" id="UP001159641">
    <property type="component" value="Unassembled WGS sequence"/>
</dbReference>
<evidence type="ECO:0000256" key="1">
    <source>
        <dbReference type="ARBA" id="ARBA00009172"/>
    </source>
</evidence>
<keyword evidence="2" id="KW-0472">Membrane</keyword>
<dbReference type="PANTHER" id="PTHR19444">
    <property type="entry name" value="UNC-93 RELATED"/>
    <property type="match status" value="1"/>
</dbReference>
<dbReference type="AlphaFoldDB" id="A0AB34HKU9"/>
<keyword evidence="4" id="KW-1185">Reference proteome</keyword>
<evidence type="ECO:0000313" key="3">
    <source>
        <dbReference type="EMBL" id="KAJ8791525.1"/>
    </source>
</evidence>
<name>A0AB34HKU9_ESCRO</name>
<comment type="caution">
    <text evidence="3">The sequence shown here is derived from an EMBL/GenBank/DDBJ whole genome shotgun (WGS) entry which is preliminary data.</text>
</comment>
<dbReference type="InterPro" id="IPR051951">
    <property type="entry name" value="UNC-93_regulatory"/>
</dbReference>
<dbReference type="EMBL" id="JAIQCJ010001207">
    <property type="protein sequence ID" value="KAJ8791525.1"/>
    <property type="molecule type" value="Genomic_DNA"/>
</dbReference>
<reference evidence="3 4" key="1">
    <citation type="submission" date="2022-11" db="EMBL/GenBank/DDBJ databases">
        <title>Whole genome sequence of Eschrichtius robustus ER-17-0199.</title>
        <authorList>
            <person name="Bruniche-Olsen A."/>
            <person name="Black A.N."/>
            <person name="Fields C.J."/>
            <person name="Walden K."/>
            <person name="Dewoody J.A."/>
        </authorList>
    </citation>
    <scope>NUCLEOTIDE SEQUENCE [LARGE SCALE GENOMIC DNA]</scope>
    <source>
        <strain evidence="3">ER-17-0199</strain>
        <tissue evidence="3">Blubber</tissue>
    </source>
</reference>
<proteinExistence type="inferred from homology"/>
<evidence type="ECO:0000313" key="4">
    <source>
        <dbReference type="Proteomes" id="UP001159641"/>
    </source>
</evidence>
<keyword evidence="2" id="KW-0812">Transmembrane</keyword>
<dbReference type="PANTHER" id="PTHR19444:SF13">
    <property type="entry name" value="PROTEIN UNC-93 HOMOLOG A"/>
    <property type="match status" value="1"/>
</dbReference>